<dbReference type="PROSITE" id="PS51186">
    <property type="entry name" value="GNAT"/>
    <property type="match status" value="1"/>
</dbReference>
<dbReference type="PANTHER" id="PTHR43792:SF13">
    <property type="entry name" value="ACETYLTRANSFERASE"/>
    <property type="match status" value="1"/>
</dbReference>
<dbReference type="AlphaFoldDB" id="A0A5C5WJ37"/>
<dbReference type="InterPro" id="IPR016181">
    <property type="entry name" value="Acyl_CoA_acyltransferase"/>
</dbReference>
<evidence type="ECO:0000313" key="3">
    <source>
        <dbReference type="Proteomes" id="UP000316598"/>
    </source>
</evidence>
<keyword evidence="3" id="KW-1185">Reference proteome</keyword>
<feature type="domain" description="N-acetyltransferase" evidence="1">
    <location>
        <begin position="1"/>
        <end position="149"/>
    </location>
</feature>
<dbReference type="RefSeq" id="WP_146515785.1">
    <property type="nucleotide sequence ID" value="NZ_SJPI01000002.1"/>
</dbReference>
<dbReference type="InterPro" id="IPR000182">
    <property type="entry name" value="GNAT_dom"/>
</dbReference>
<accession>A0A5C5WJ37</accession>
<gene>
    <name evidence="2" type="ORF">Pla22_33200</name>
</gene>
<dbReference type="SUPFAM" id="SSF55729">
    <property type="entry name" value="Acyl-CoA N-acyltransferases (Nat)"/>
    <property type="match status" value="1"/>
</dbReference>
<proteinExistence type="predicted"/>
<dbReference type="EMBL" id="SJPI01000002">
    <property type="protein sequence ID" value="TWT50577.1"/>
    <property type="molecule type" value="Genomic_DNA"/>
</dbReference>
<dbReference type="Proteomes" id="UP000316598">
    <property type="component" value="Unassembled WGS sequence"/>
</dbReference>
<dbReference type="GO" id="GO:0016747">
    <property type="term" value="F:acyltransferase activity, transferring groups other than amino-acyl groups"/>
    <property type="evidence" value="ECO:0007669"/>
    <property type="project" value="InterPro"/>
</dbReference>
<dbReference type="OrthoDB" id="9798081at2"/>
<dbReference type="Gene3D" id="3.40.630.30">
    <property type="match status" value="1"/>
</dbReference>
<dbReference type="Pfam" id="PF13302">
    <property type="entry name" value="Acetyltransf_3"/>
    <property type="match status" value="1"/>
</dbReference>
<evidence type="ECO:0000313" key="2">
    <source>
        <dbReference type="EMBL" id="TWT50577.1"/>
    </source>
</evidence>
<evidence type="ECO:0000259" key="1">
    <source>
        <dbReference type="PROSITE" id="PS51186"/>
    </source>
</evidence>
<comment type="caution">
    <text evidence="2">The sequence shown here is derived from an EMBL/GenBank/DDBJ whole genome shotgun (WGS) entry which is preliminary data.</text>
</comment>
<organism evidence="2 3">
    <name type="scientific">Rubripirellula amarantea</name>
    <dbReference type="NCBI Taxonomy" id="2527999"/>
    <lineage>
        <taxon>Bacteria</taxon>
        <taxon>Pseudomonadati</taxon>
        <taxon>Planctomycetota</taxon>
        <taxon>Planctomycetia</taxon>
        <taxon>Pirellulales</taxon>
        <taxon>Pirellulaceae</taxon>
        <taxon>Rubripirellula</taxon>
    </lineage>
</organism>
<reference evidence="2 3" key="1">
    <citation type="submission" date="2019-02" db="EMBL/GenBank/DDBJ databases">
        <title>Deep-cultivation of Planctomycetes and their phenomic and genomic characterization uncovers novel biology.</title>
        <authorList>
            <person name="Wiegand S."/>
            <person name="Jogler M."/>
            <person name="Boedeker C."/>
            <person name="Pinto D."/>
            <person name="Vollmers J."/>
            <person name="Rivas-Marin E."/>
            <person name="Kohn T."/>
            <person name="Peeters S.H."/>
            <person name="Heuer A."/>
            <person name="Rast P."/>
            <person name="Oberbeckmann S."/>
            <person name="Bunk B."/>
            <person name="Jeske O."/>
            <person name="Meyerdierks A."/>
            <person name="Storesund J.E."/>
            <person name="Kallscheuer N."/>
            <person name="Luecker S."/>
            <person name="Lage O.M."/>
            <person name="Pohl T."/>
            <person name="Merkel B.J."/>
            <person name="Hornburger P."/>
            <person name="Mueller R.-W."/>
            <person name="Bruemmer F."/>
            <person name="Labrenz M."/>
            <person name="Spormann A.M."/>
            <person name="Op Den Camp H."/>
            <person name="Overmann J."/>
            <person name="Amann R."/>
            <person name="Jetten M.S.M."/>
            <person name="Mascher T."/>
            <person name="Medema M.H."/>
            <person name="Devos D.P."/>
            <person name="Kaster A.-K."/>
            <person name="Ovreas L."/>
            <person name="Rohde M."/>
            <person name="Galperin M.Y."/>
            <person name="Jogler C."/>
        </authorList>
    </citation>
    <scope>NUCLEOTIDE SEQUENCE [LARGE SCALE GENOMIC DNA]</scope>
    <source>
        <strain evidence="2 3">Pla22</strain>
    </source>
</reference>
<sequence>MMSVTLFPIQVDGSAEDFTGALPGLAVSITEYTSAMYAKSGFVRPWIGYLAARSSTIVGTCGFKSPPDNNSVEIAYFTFPGHEGDGVATAMARELVQIAASEAPGILITAQTLVQRNASHRILEKLGFVAHSTTDHPEDGTVLVWHRNT</sequence>
<dbReference type="PANTHER" id="PTHR43792">
    <property type="entry name" value="GNAT FAMILY, PUTATIVE (AFU_ORTHOLOGUE AFUA_3G00765)-RELATED-RELATED"/>
    <property type="match status" value="1"/>
</dbReference>
<name>A0A5C5WJ37_9BACT</name>
<protein>
    <submittedName>
        <fullName evidence="2">Acetyltransferase (GNAT) family protein</fullName>
    </submittedName>
</protein>
<dbReference type="InterPro" id="IPR051531">
    <property type="entry name" value="N-acetyltransferase"/>
</dbReference>
<keyword evidence="2" id="KW-0808">Transferase</keyword>